<proteinExistence type="predicted"/>
<feature type="signal peptide" evidence="10">
    <location>
        <begin position="1"/>
        <end position="25"/>
    </location>
</feature>
<keyword evidence="5 9" id="KW-1133">Transmembrane helix</keyword>
<dbReference type="PANTHER" id="PTHR10266:SF3">
    <property type="entry name" value="CYTOCHROME C1, HEME PROTEIN, MITOCHONDRIAL"/>
    <property type="match status" value="1"/>
</dbReference>
<sequence>MIKKTLAVLATALLTALSFPGAASASGGDGPAWDKFPAERVKDMTALQNGAKLFVNYCLNCHAAAFMRYNRLKDIGLTDDQIKQNLVFAGEKVGDLMTVSASAKDGKDWFGATPPDLTVIARSRAGAQGSGADYLYTYMRGFYRDPSRPTGWNNSVFPAVGMPHVLWQLQGEQRAVYEEHKDPHDPARTTHVFKGFELVKPGTLGKAEYDSAVADLVAYLQWMGEPAQGLRVRLGVVVMLFLAVFTFIAWRLNAAFWKDVK</sequence>
<name>A0ABU9BDY6_9BURK</name>
<dbReference type="Pfam" id="PF02167">
    <property type="entry name" value="Cytochrom_C1"/>
    <property type="match status" value="2"/>
</dbReference>
<protein>
    <submittedName>
        <fullName evidence="12">Cytochrome c1</fullName>
    </submittedName>
</protein>
<feature type="domain" description="Cytochrome c" evidence="11">
    <location>
        <begin position="45"/>
        <end position="224"/>
    </location>
</feature>
<organism evidence="12 13">
    <name type="scientific">Pseudaquabacterium rugosum</name>
    <dbReference type="NCBI Taxonomy" id="2984194"/>
    <lineage>
        <taxon>Bacteria</taxon>
        <taxon>Pseudomonadati</taxon>
        <taxon>Pseudomonadota</taxon>
        <taxon>Betaproteobacteria</taxon>
        <taxon>Burkholderiales</taxon>
        <taxon>Sphaerotilaceae</taxon>
        <taxon>Pseudaquabacterium</taxon>
    </lineage>
</organism>
<evidence type="ECO:0000256" key="3">
    <source>
        <dbReference type="ARBA" id="ARBA00022692"/>
    </source>
</evidence>
<dbReference type="PANTHER" id="PTHR10266">
    <property type="entry name" value="CYTOCHROME C1"/>
    <property type="match status" value="1"/>
</dbReference>
<dbReference type="InterPro" id="IPR036909">
    <property type="entry name" value="Cyt_c-like_dom_sf"/>
</dbReference>
<comment type="subcellular location">
    <subcellularLocation>
        <location evidence="1">Membrane</location>
    </subcellularLocation>
</comment>
<keyword evidence="7 9" id="KW-0472">Membrane</keyword>
<keyword evidence="4 8" id="KW-0479">Metal-binding</keyword>
<feature type="chain" id="PRO_5045884818" evidence="10">
    <location>
        <begin position="26"/>
        <end position="261"/>
    </location>
</feature>
<dbReference type="PRINTS" id="PR00603">
    <property type="entry name" value="CYTOCHROMEC1"/>
</dbReference>
<keyword evidence="3 9" id="KW-0812">Transmembrane</keyword>
<dbReference type="Gene3D" id="1.10.760.10">
    <property type="entry name" value="Cytochrome c-like domain"/>
    <property type="match status" value="1"/>
</dbReference>
<gene>
    <name evidence="12" type="ORF">AACH11_19405</name>
</gene>
<dbReference type="PROSITE" id="PS51007">
    <property type="entry name" value="CYTC"/>
    <property type="match status" value="1"/>
</dbReference>
<accession>A0ABU9BDY6</accession>
<feature type="transmembrane region" description="Helical" evidence="9">
    <location>
        <begin position="232"/>
        <end position="252"/>
    </location>
</feature>
<evidence type="ECO:0000256" key="7">
    <source>
        <dbReference type="ARBA" id="ARBA00023136"/>
    </source>
</evidence>
<evidence type="ECO:0000256" key="4">
    <source>
        <dbReference type="ARBA" id="ARBA00022723"/>
    </source>
</evidence>
<evidence type="ECO:0000256" key="6">
    <source>
        <dbReference type="ARBA" id="ARBA00023004"/>
    </source>
</evidence>
<evidence type="ECO:0000256" key="10">
    <source>
        <dbReference type="SAM" id="SignalP"/>
    </source>
</evidence>
<keyword evidence="2 8" id="KW-0349">Heme</keyword>
<keyword evidence="10" id="KW-0732">Signal</keyword>
<evidence type="ECO:0000256" key="5">
    <source>
        <dbReference type="ARBA" id="ARBA00022989"/>
    </source>
</evidence>
<dbReference type="SUPFAM" id="SSF46626">
    <property type="entry name" value="Cytochrome c"/>
    <property type="match status" value="1"/>
</dbReference>
<evidence type="ECO:0000256" key="9">
    <source>
        <dbReference type="SAM" id="Phobius"/>
    </source>
</evidence>
<reference evidence="12 13" key="1">
    <citation type="submission" date="2024-04" db="EMBL/GenBank/DDBJ databases">
        <title>Novel species of the genus Ideonella isolated from streams.</title>
        <authorList>
            <person name="Lu H."/>
        </authorList>
    </citation>
    <scope>NUCLEOTIDE SEQUENCE [LARGE SCALE GENOMIC DNA]</scope>
    <source>
        <strain evidence="12 13">BYS139W</strain>
    </source>
</reference>
<dbReference type="Proteomes" id="UP001368500">
    <property type="component" value="Unassembled WGS sequence"/>
</dbReference>
<evidence type="ECO:0000256" key="2">
    <source>
        <dbReference type="ARBA" id="ARBA00022617"/>
    </source>
</evidence>
<evidence type="ECO:0000313" key="12">
    <source>
        <dbReference type="EMBL" id="MEK8028135.1"/>
    </source>
</evidence>
<evidence type="ECO:0000259" key="11">
    <source>
        <dbReference type="PROSITE" id="PS51007"/>
    </source>
</evidence>
<dbReference type="RefSeq" id="WP_341375920.1">
    <property type="nucleotide sequence ID" value="NZ_JBBUTF010000020.1"/>
</dbReference>
<keyword evidence="6 8" id="KW-0408">Iron</keyword>
<dbReference type="InterPro" id="IPR002326">
    <property type="entry name" value="Cyt_c1"/>
</dbReference>
<evidence type="ECO:0000256" key="8">
    <source>
        <dbReference type="PROSITE-ProRule" id="PRU00433"/>
    </source>
</evidence>
<evidence type="ECO:0000313" key="13">
    <source>
        <dbReference type="Proteomes" id="UP001368500"/>
    </source>
</evidence>
<comment type="caution">
    <text evidence="12">The sequence shown here is derived from an EMBL/GenBank/DDBJ whole genome shotgun (WGS) entry which is preliminary data.</text>
</comment>
<keyword evidence="13" id="KW-1185">Reference proteome</keyword>
<dbReference type="EMBL" id="JBBUTF010000020">
    <property type="protein sequence ID" value="MEK8028135.1"/>
    <property type="molecule type" value="Genomic_DNA"/>
</dbReference>
<evidence type="ECO:0000256" key="1">
    <source>
        <dbReference type="ARBA" id="ARBA00004370"/>
    </source>
</evidence>
<dbReference type="InterPro" id="IPR009056">
    <property type="entry name" value="Cyt_c-like_dom"/>
</dbReference>